<keyword evidence="4" id="KW-1185">Reference proteome</keyword>
<feature type="chain" id="PRO_5030691365" evidence="1">
    <location>
        <begin position="31"/>
        <end position="353"/>
    </location>
</feature>
<dbReference type="Proteomes" id="UP000518887">
    <property type="component" value="Unassembled WGS sequence"/>
</dbReference>
<protein>
    <submittedName>
        <fullName evidence="3">Formylglycine-generating enzyme required for sulfatase activity</fullName>
    </submittedName>
</protein>
<organism evidence="3 4">
    <name type="scientific">Treponema ruminis</name>
    <dbReference type="NCBI Taxonomy" id="744515"/>
    <lineage>
        <taxon>Bacteria</taxon>
        <taxon>Pseudomonadati</taxon>
        <taxon>Spirochaetota</taxon>
        <taxon>Spirochaetia</taxon>
        <taxon>Spirochaetales</taxon>
        <taxon>Treponemataceae</taxon>
        <taxon>Treponema</taxon>
    </lineage>
</organism>
<feature type="domain" description="Sulfatase-modifying factor enzyme-like" evidence="2">
    <location>
        <begin position="85"/>
        <end position="351"/>
    </location>
</feature>
<dbReference type="InterPro" id="IPR042095">
    <property type="entry name" value="SUMF_sf"/>
</dbReference>
<dbReference type="AlphaFoldDB" id="A0A7W8G8A8"/>
<dbReference type="InterPro" id="IPR005532">
    <property type="entry name" value="SUMF_dom"/>
</dbReference>
<comment type="caution">
    <text evidence="3">The sequence shown here is derived from an EMBL/GenBank/DDBJ whole genome shotgun (WGS) entry which is preliminary data.</text>
</comment>
<evidence type="ECO:0000256" key="1">
    <source>
        <dbReference type="SAM" id="SignalP"/>
    </source>
</evidence>
<dbReference type="EMBL" id="JACHFQ010000003">
    <property type="protein sequence ID" value="MBB5225713.1"/>
    <property type="molecule type" value="Genomic_DNA"/>
</dbReference>
<dbReference type="InterPro" id="IPR016187">
    <property type="entry name" value="CTDL_fold"/>
</dbReference>
<gene>
    <name evidence="3" type="ORF">HNP76_001070</name>
</gene>
<proteinExistence type="predicted"/>
<accession>A0A7W8G8A8</accession>
<reference evidence="3 4" key="1">
    <citation type="submission" date="2020-08" db="EMBL/GenBank/DDBJ databases">
        <title>Genomic Encyclopedia of Type Strains, Phase IV (KMG-IV): sequencing the most valuable type-strain genomes for metagenomic binning, comparative biology and taxonomic classification.</title>
        <authorList>
            <person name="Goeker M."/>
        </authorList>
    </citation>
    <scope>NUCLEOTIDE SEQUENCE [LARGE SCALE GENOMIC DNA]</scope>
    <source>
        <strain evidence="3 4">DSM 103462</strain>
    </source>
</reference>
<dbReference type="PANTHER" id="PTHR23150:SF19">
    <property type="entry name" value="FORMYLGLYCINE-GENERATING ENZYME"/>
    <property type="match status" value="1"/>
</dbReference>
<dbReference type="Pfam" id="PF03781">
    <property type="entry name" value="FGE-sulfatase"/>
    <property type="match status" value="1"/>
</dbReference>
<dbReference type="Gene3D" id="3.90.1580.10">
    <property type="entry name" value="paralog of FGE (formylglycine-generating enzyme)"/>
    <property type="match status" value="1"/>
</dbReference>
<dbReference type="InterPro" id="IPR051043">
    <property type="entry name" value="Sulfatase_Mod_Factor_Kinase"/>
</dbReference>
<feature type="signal peptide" evidence="1">
    <location>
        <begin position="1"/>
        <end position="30"/>
    </location>
</feature>
<name>A0A7W8G8A8_9SPIR</name>
<keyword evidence="1" id="KW-0732">Signal</keyword>
<evidence type="ECO:0000313" key="3">
    <source>
        <dbReference type="EMBL" id="MBB5225713.1"/>
    </source>
</evidence>
<dbReference type="PROSITE" id="PS51257">
    <property type="entry name" value="PROKAR_LIPOPROTEIN"/>
    <property type="match status" value="1"/>
</dbReference>
<sequence>MPTVKFPSITIILCSVFLVFSGCGSSSDEASEVPFIPSGNLGKNITIDGKTFLKTSFATVIEKGSSVTIPSEKYPRTGNVFIWDRTVTINSYEISRFEVTQDLYEYVMGSLPHDDSDSRYKNEVQKYRPVTGMSWFDAVEFCNKLSSLCGYECVYTMTKISRKNKNSYIQSANVTCDFSKNGFRLPTEAEWEFAARGAGKTSTDWNYKYPGSDNHKKVAWSIMNSSGYSDDDVLLRTHEVGLKQPNALGLYDMAGNAGEWCQDYWKCKQPGYESTIPKGDTYSYINPVEHAGTFTDPVVDKSQYASRVVRGGNYSSTAAYVANDNRYFSYQYQSAKNTSTPQTTAGIRLVRRP</sequence>
<dbReference type="GO" id="GO:0120147">
    <property type="term" value="F:formylglycine-generating oxidase activity"/>
    <property type="evidence" value="ECO:0007669"/>
    <property type="project" value="TreeGrafter"/>
</dbReference>
<evidence type="ECO:0000259" key="2">
    <source>
        <dbReference type="Pfam" id="PF03781"/>
    </source>
</evidence>
<evidence type="ECO:0000313" key="4">
    <source>
        <dbReference type="Proteomes" id="UP000518887"/>
    </source>
</evidence>
<dbReference type="PANTHER" id="PTHR23150">
    <property type="entry name" value="SULFATASE MODIFYING FACTOR 1, 2"/>
    <property type="match status" value="1"/>
</dbReference>
<dbReference type="SUPFAM" id="SSF56436">
    <property type="entry name" value="C-type lectin-like"/>
    <property type="match status" value="1"/>
</dbReference>
<dbReference type="RefSeq" id="WP_184658259.1">
    <property type="nucleotide sequence ID" value="NZ_CP031518.1"/>
</dbReference>